<keyword evidence="2" id="KW-0732">Signal</keyword>
<feature type="signal peptide" evidence="2">
    <location>
        <begin position="1"/>
        <end position="23"/>
    </location>
</feature>
<organism evidence="3 4">
    <name type="scientific">Trichoplusia ni</name>
    <name type="common">Cabbage looper</name>
    <dbReference type="NCBI Taxonomy" id="7111"/>
    <lineage>
        <taxon>Eukaryota</taxon>
        <taxon>Metazoa</taxon>
        <taxon>Ecdysozoa</taxon>
        <taxon>Arthropoda</taxon>
        <taxon>Hexapoda</taxon>
        <taxon>Insecta</taxon>
        <taxon>Pterygota</taxon>
        <taxon>Neoptera</taxon>
        <taxon>Endopterygota</taxon>
        <taxon>Lepidoptera</taxon>
        <taxon>Glossata</taxon>
        <taxon>Ditrysia</taxon>
        <taxon>Noctuoidea</taxon>
        <taxon>Noctuidae</taxon>
        <taxon>Plusiinae</taxon>
        <taxon>Trichoplusia</taxon>
    </lineage>
</organism>
<keyword evidence="3" id="KW-1185">Reference proteome</keyword>
<gene>
    <name evidence="4" type="primary">LOC113495409</name>
</gene>
<feature type="region of interest" description="Disordered" evidence="1">
    <location>
        <begin position="186"/>
        <end position="211"/>
    </location>
</feature>
<reference evidence="4" key="1">
    <citation type="submission" date="2025-08" db="UniProtKB">
        <authorList>
            <consortium name="RefSeq"/>
        </authorList>
    </citation>
    <scope>IDENTIFICATION</scope>
</reference>
<evidence type="ECO:0000256" key="2">
    <source>
        <dbReference type="SAM" id="SignalP"/>
    </source>
</evidence>
<dbReference type="InParanoid" id="A0A7E5VP19"/>
<accession>A0A7E5VP19</accession>
<dbReference type="OrthoDB" id="10432390at2759"/>
<proteinExistence type="predicted"/>
<dbReference type="AlphaFoldDB" id="A0A7E5VP19"/>
<sequence>MINAVGKVCLLCLLCDVMGPVSSLPLNPLISDAHYKVRTKRSPNNFSLFGYQLPFAVPDPSEKVTEAISSFRNIFVTERKHTDTPAAGAFTDIKNMNNKKHNESHIMSLVDEQKTIKMLEEIKPIRISNHNFSEYHIDKKLIDDIFKDLMTDNTQSDNLNNIVQENSDKIIEQQLKRIMKFTRHNNSRQEEIQTTTDPIETDTTDVTDTDEYETTTNDDFYRIDSSVLASLLG</sequence>
<evidence type="ECO:0000313" key="4">
    <source>
        <dbReference type="RefSeq" id="XP_026729916.1"/>
    </source>
</evidence>
<evidence type="ECO:0000313" key="3">
    <source>
        <dbReference type="Proteomes" id="UP000322000"/>
    </source>
</evidence>
<dbReference type="KEGG" id="tnl:113495409"/>
<dbReference type="RefSeq" id="XP_026729916.1">
    <property type="nucleotide sequence ID" value="XM_026874115.1"/>
</dbReference>
<protein>
    <submittedName>
        <fullName evidence="4">Uncharacterized protein LOC113495409</fullName>
    </submittedName>
</protein>
<feature type="chain" id="PRO_5028992506" evidence="2">
    <location>
        <begin position="24"/>
        <end position="233"/>
    </location>
</feature>
<feature type="compositionally biased region" description="Acidic residues" evidence="1">
    <location>
        <begin position="199"/>
        <end position="211"/>
    </location>
</feature>
<evidence type="ECO:0000256" key="1">
    <source>
        <dbReference type="SAM" id="MobiDB-lite"/>
    </source>
</evidence>
<name>A0A7E5VP19_TRINI</name>
<dbReference type="GeneID" id="113495409"/>
<dbReference type="Proteomes" id="UP000322000">
    <property type="component" value="Chromosome 6"/>
</dbReference>